<feature type="compositionally biased region" description="Acidic residues" evidence="1">
    <location>
        <begin position="164"/>
        <end position="173"/>
    </location>
</feature>
<protein>
    <submittedName>
        <fullName evidence="2">Uncharacterized protein</fullName>
    </submittedName>
</protein>
<evidence type="ECO:0000256" key="1">
    <source>
        <dbReference type="SAM" id="MobiDB-lite"/>
    </source>
</evidence>
<accession>A0A0L0BYR9</accession>
<name>A0A0L0BYR9_LUCCU</name>
<feature type="region of interest" description="Disordered" evidence="1">
    <location>
        <begin position="126"/>
        <end position="173"/>
    </location>
</feature>
<comment type="caution">
    <text evidence="2">The sequence shown here is derived from an EMBL/GenBank/DDBJ whole genome shotgun (WGS) entry which is preliminary data.</text>
</comment>
<organism evidence="2 3">
    <name type="scientific">Lucilia cuprina</name>
    <name type="common">Green bottle fly</name>
    <name type="synonym">Australian sheep blowfly</name>
    <dbReference type="NCBI Taxonomy" id="7375"/>
    <lineage>
        <taxon>Eukaryota</taxon>
        <taxon>Metazoa</taxon>
        <taxon>Ecdysozoa</taxon>
        <taxon>Arthropoda</taxon>
        <taxon>Hexapoda</taxon>
        <taxon>Insecta</taxon>
        <taxon>Pterygota</taxon>
        <taxon>Neoptera</taxon>
        <taxon>Endopterygota</taxon>
        <taxon>Diptera</taxon>
        <taxon>Brachycera</taxon>
        <taxon>Muscomorpha</taxon>
        <taxon>Oestroidea</taxon>
        <taxon>Calliphoridae</taxon>
        <taxon>Luciliinae</taxon>
        <taxon>Lucilia</taxon>
    </lineage>
</organism>
<evidence type="ECO:0000313" key="3">
    <source>
        <dbReference type="Proteomes" id="UP000037069"/>
    </source>
</evidence>
<proteinExistence type="predicted"/>
<dbReference type="EMBL" id="JRES01001241">
    <property type="protein sequence ID" value="KNC24379.1"/>
    <property type="molecule type" value="Genomic_DNA"/>
</dbReference>
<keyword evidence="3" id="KW-1185">Reference proteome</keyword>
<dbReference type="Proteomes" id="UP000037069">
    <property type="component" value="Unassembled WGS sequence"/>
</dbReference>
<sequence length="173" mass="18676">MQPDYKILVAGRFKMRTHSIVQRSLKVTFRLEGQTSACVLGVTSCDFAACWCYQLRFAYCQAYVAALPGSVCVFAKSIRQFTSSLDLKPELGKAILYWGYRWANLSFIFAGGAICTISWCFGSSAQAGGKRKGGRPRGDTSDVTGDEASSFLPEGSSVPSCTDSEFELGDAGG</sequence>
<dbReference type="AlphaFoldDB" id="A0A0L0BYR9"/>
<gene>
    <name evidence="2" type="ORF">FF38_14054</name>
</gene>
<evidence type="ECO:0000313" key="2">
    <source>
        <dbReference type="EMBL" id="KNC24379.1"/>
    </source>
</evidence>
<reference evidence="2 3" key="1">
    <citation type="journal article" date="2015" name="Nat. Commun.">
        <title>Lucilia cuprina genome unlocks parasitic fly biology to underpin future interventions.</title>
        <authorList>
            <person name="Anstead C.A."/>
            <person name="Korhonen P.K."/>
            <person name="Young N.D."/>
            <person name="Hall R.S."/>
            <person name="Jex A.R."/>
            <person name="Murali S.C."/>
            <person name="Hughes D.S."/>
            <person name="Lee S.F."/>
            <person name="Perry T."/>
            <person name="Stroehlein A.J."/>
            <person name="Ansell B.R."/>
            <person name="Breugelmans B."/>
            <person name="Hofmann A."/>
            <person name="Qu J."/>
            <person name="Dugan S."/>
            <person name="Lee S.L."/>
            <person name="Chao H."/>
            <person name="Dinh H."/>
            <person name="Han Y."/>
            <person name="Doddapaneni H.V."/>
            <person name="Worley K.C."/>
            <person name="Muzny D.M."/>
            <person name="Ioannidis P."/>
            <person name="Waterhouse R.M."/>
            <person name="Zdobnov E.M."/>
            <person name="James P.J."/>
            <person name="Bagnall N.H."/>
            <person name="Kotze A.C."/>
            <person name="Gibbs R.A."/>
            <person name="Richards S."/>
            <person name="Batterham P."/>
            <person name="Gasser R.B."/>
        </authorList>
    </citation>
    <scope>NUCLEOTIDE SEQUENCE [LARGE SCALE GENOMIC DNA]</scope>
    <source>
        <strain evidence="2 3">LS</strain>
        <tissue evidence="2">Full body</tissue>
    </source>
</reference>